<dbReference type="AlphaFoldDB" id="A0A023AY72"/>
<dbReference type="RefSeq" id="XP_011133158.1">
    <property type="nucleotide sequence ID" value="XM_011134856.1"/>
</dbReference>
<dbReference type="EMBL" id="AFNH02001227">
    <property type="protein sequence ID" value="EZG43612.1"/>
    <property type="molecule type" value="Genomic_DNA"/>
</dbReference>
<evidence type="ECO:0000313" key="2">
    <source>
        <dbReference type="Proteomes" id="UP000019763"/>
    </source>
</evidence>
<sequence length="173" mass="19034">MGVDKLAVTCPPQLQRSGETEQQTAVQEQKPAQNVTVQSTVLEENGALKNAAVGNESMTDQAKFGPMARGNKREVLRSLSPDLDLALLVRLEPEIYVALQCDSHDSKLLLRRRSDAFVQAHGLNPVVASGLVKKCLIMMRKKDTLSEKKMLGTVRLKSTALLQYCVVDIISLF</sequence>
<accession>A0A023AY72</accession>
<dbReference type="Proteomes" id="UP000019763">
    <property type="component" value="Unassembled WGS sequence"/>
</dbReference>
<organism evidence="1 2">
    <name type="scientific">Gregarina niphandrodes</name>
    <name type="common">Septate eugregarine</name>
    <dbReference type="NCBI Taxonomy" id="110365"/>
    <lineage>
        <taxon>Eukaryota</taxon>
        <taxon>Sar</taxon>
        <taxon>Alveolata</taxon>
        <taxon>Apicomplexa</taxon>
        <taxon>Conoidasida</taxon>
        <taxon>Gregarinasina</taxon>
        <taxon>Eugregarinorida</taxon>
        <taxon>Gregarinidae</taxon>
        <taxon>Gregarina</taxon>
    </lineage>
</organism>
<protein>
    <submittedName>
        <fullName evidence="1">Uncharacterized protein</fullName>
    </submittedName>
</protein>
<gene>
    <name evidence="1" type="ORF">GNI_164620</name>
</gene>
<reference evidence="1" key="1">
    <citation type="submission" date="2013-12" db="EMBL/GenBank/DDBJ databases">
        <authorList>
            <person name="Omoto C.K."/>
            <person name="Sibley D."/>
            <person name="Venepally P."/>
            <person name="Hadjithomas M."/>
            <person name="Karamycheva S."/>
            <person name="Brunk B."/>
            <person name="Roos D."/>
            <person name="Caler E."/>
            <person name="Lorenzi H."/>
        </authorList>
    </citation>
    <scope>NUCLEOTIDE SEQUENCE</scope>
</reference>
<keyword evidence="2" id="KW-1185">Reference proteome</keyword>
<proteinExistence type="predicted"/>
<dbReference type="GeneID" id="22915700"/>
<comment type="caution">
    <text evidence="1">The sequence shown here is derived from an EMBL/GenBank/DDBJ whole genome shotgun (WGS) entry which is preliminary data.</text>
</comment>
<name>A0A023AY72_GRENI</name>
<dbReference type="VEuPathDB" id="CryptoDB:GNI_164620"/>
<evidence type="ECO:0000313" key="1">
    <source>
        <dbReference type="EMBL" id="EZG43612.1"/>
    </source>
</evidence>